<keyword evidence="8" id="KW-1185">Reference proteome</keyword>
<dbReference type="EMBL" id="ATHJ01000071">
    <property type="protein sequence ID" value="EPR41841.1"/>
    <property type="molecule type" value="Genomic_DNA"/>
</dbReference>
<proteinExistence type="predicted"/>
<dbReference type="RefSeq" id="WP_020876222.1">
    <property type="nucleotide sequence ID" value="NZ_ATHJ01000071.1"/>
</dbReference>
<feature type="region of interest" description="Disordered" evidence="5">
    <location>
        <begin position="1"/>
        <end position="22"/>
    </location>
</feature>
<comment type="caution">
    <text evidence="7">The sequence shown here is derived from an EMBL/GenBank/DDBJ whole genome shotgun (WGS) entry which is preliminary data.</text>
</comment>
<feature type="transmembrane region" description="Helical" evidence="6">
    <location>
        <begin position="423"/>
        <end position="443"/>
    </location>
</feature>
<evidence type="ECO:0000256" key="4">
    <source>
        <dbReference type="ARBA" id="ARBA00023136"/>
    </source>
</evidence>
<keyword evidence="2 6" id="KW-0812">Transmembrane</keyword>
<dbReference type="NCBIfam" id="TIGR00785">
    <property type="entry name" value="dass"/>
    <property type="match status" value="1"/>
</dbReference>
<feature type="transmembrane region" description="Helical" evidence="6">
    <location>
        <begin position="455"/>
        <end position="478"/>
    </location>
</feature>
<sequence length="645" mass="70965">MNPSIKSGDARTDHDLASSHAVDAPVTRKSAIRKKKASGYDKYVDWKLFIIPVVLLFGILIMPTPYSMKDVGTEYKVGPKAVTNFLAKALFNQETPYLEQWQLLTVQIMDQNMRMGALGKDRFLKRDAKWLRQNKIASDKVNLAQAMAWVSDNVPDERFRGLMKSALDLRRDNLKYETLTGDDKAAADTGAWHIQVAIAMGAFVVFCFLTECIPLPAVSFCTGLLLVFTGVVTRSEVAQLYWDDAVWFIMGSLMFAAAFVKTGVDKRVCLAMFKKLAVPNVKMISMIFFLIISPLAAVISDHALAAMFLPIAMLLYQNSLTQEIPEDPELGKMLMISIAMACNIGGPGAPSGGARNVILMTYLSDMFGMDIGYFQWITYCAPFLVVMIPATWLLVNWQFKPRIHSLAPAMDQLRKEIDKMGGWSRNQISALIIFVIMVFGWFTEKTFYEMGILPIRLGLGVLAMAGAVAYLMAGIVNWRDYQEKVDWGVVWLYAGAIIFGRTLDGTGAAYWLARSVMDLLAPLGMNSGLPLLAISNGITAVVTNLMADGPAAAAVGPITLNMAGLAHPGTAYLPFMAMSTAIASSFAYCLIIGTPPNAIVYASGYLEPKDFLRVGIPLWFLANIVLLLLTAVYWVVRGFGALPNF</sequence>
<evidence type="ECO:0000256" key="1">
    <source>
        <dbReference type="ARBA" id="ARBA00004141"/>
    </source>
</evidence>
<feature type="transmembrane region" description="Helical" evidence="6">
    <location>
        <begin position="43"/>
        <end position="62"/>
    </location>
</feature>
<evidence type="ECO:0000256" key="3">
    <source>
        <dbReference type="ARBA" id="ARBA00022989"/>
    </source>
</evidence>
<dbReference type="GO" id="GO:0005886">
    <property type="term" value="C:plasma membrane"/>
    <property type="evidence" value="ECO:0007669"/>
    <property type="project" value="TreeGrafter"/>
</dbReference>
<evidence type="ECO:0000256" key="6">
    <source>
        <dbReference type="SAM" id="Phobius"/>
    </source>
</evidence>
<feature type="transmembrane region" description="Helical" evidence="6">
    <location>
        <begin position="215"/>
        <end position="233"/>
    </location>
</feature>
<dbReference type="eggNOG" id="COG1055">
    <property type="taxonomic scope" value="Bacteria"/>
</dbReference>
<dbReference type="PATRIC" id="fig|1121405.3.peg.1299"/>
<dbReference type="PANTHER" id="PTHR10283">
    <property type="entry name" value="SOLUTE CARRIER FAMILY 13 MEMBER"/>
    <property type="match status" value="1"/>
</dbReference>
<dbReference type="PANTHER" id="PTHR10283:SF92">
    <property type="entry name" value="LOW-AFFINITY PHOSPHATE TRANSPORTER PHO91"/>
    <property type="match status" value="1"/>
</dbReference>
<dbReference type="AlphaFoldDB" id="S7TXP0"/>
<organism evidence="7 8">
    <name type="scientific">Desulfococcus multivorans DSM 2059</name>
    <dbReference type="NCBI Taxonomy" id="1121405"/>
    <lineage>
        <taxon>Bacteria</taxon>
        <taxon>Pseudomonadati</taxon>
        <taxon>Thermodesulfobacteriota</taxon>
        <taxon>Desulfobacteria</taxon>
        <taxon>Desulfobacterales</taxon>
        <taxon>Desulfococcaceae</taxon>
        <taxon>Desulfococcus</taxon>
    </lineage>
</organism>
<gene>
    <name evidence="7" type="ORF">dsmv_1840</name>
</gene>
<dbReference type="STRING" id="897.B2D07_00260"/>
<accession>S7TXP0</accession>
<feature type="compositionally biased region" description="Basic and acidic residues" evidence="5">
    <location>
        <begin position="8"/>
        <end position="17"/>
    </location>
</feature>
<dbReference type="GO" id="GO:0005315">
    <property type="term" value="F:phosphate transmembrane transporter activity"/>
    <property type="evidence" value="ECO:0007669"/>
    <property type="project" value="TreeGrafter"/>
</dbReference>
<reference evidence="7 8" key="1">
    <citation type="journal article" date="2013" name="Genome Announc.">
        <title>Draft genome sequences for three mercury-methylating, sulfate-reducing bacteria.</title>
        <authorList>
            <person name="Brown S.D."/>
            <person name="Hurt R.A.Jr."/>
            <person name="Gilmour C.C."/>
            <person name="Elias D.A."/>
        </authorList>
    </citation>
    <scope>NUCLEOTIDE SEQUENCE [LARGE SCALE GENOMIC DNA]</scope>
    <source>
        <strain evidence="7 8">DSM 2059</strain>
    </source>
</reference>
<feature type="transmembrane region" description="Helical" evidence="6">
    <location>
        <begin position="572"/>
        <end position="594"/>
    </location>
</feature>
<name>S7TXP0_DESML</name>
<evidence type="ECO:0000256" key="5">
    <source>
        <dbReference type="SAM" id="MobiDB-lite"/>
    </source>
</evidence>
<evidence type="ECO:0000313" key="8">
    <source>
        <dbReference type="Proteomes" id="UP000014977"/>
    </source>
</evidence>
<keyword evidence="3 6" id="KW-1133">Transmembrane helix</keyword>
<feature type="transmembrane region" description="Helical" evidence="6">
    <location>
        <begin position="245"/>
        <end position="264"/>
    </location>
</feature>
<dbReference type="OrthoDB" id="9766267at2"/>
<feature type="transmembrane region" description="Helical" evidence="6">
    <location>
        <begin position="190"/>
        <end position="208"/>
    </location>
</feature>
<feature type="transmembrane region" description="Helical" evidence="6">
    <location>
        <begin position="276"/>
        <end position="297"/>
    </location>
</feature>
<dbReference type="Proteomes" id="UP000014977">
    <property type="component" value="Unassembled WGS sequence"/>
</dbReference>
<feature type="transmembrane region" description="Helical" evidence="6">
    <location>
        <begin position="490"/>
        <end position="513"/>
    </location>
</feature>
<evidence type="ECO:0000256" key="2">
    <source>
        <dbReference type="ARBA" id="ARBA00022692"/>
    </source>
</evidence>
<feature type="transmembrane region" description="Helical" evidence="6">
    <location>
        <begin position="373"/>
        <end position="395"/>
    </location>
</feature>
<keyword evidence="4 6" id="KW-0472">Membrane</keyword>
<evidence type="ECO:0000313" key="7">
    <source>
        <dbReference type="EMBL" id="EPR41841.1"/>
    </source>
</evidence>
<protein>
    <submittedName>
        <fullName evidence="7">Anion transporter</fullName>
    </submittedName>
</protein>
<feature type="transmembrane region" description="Helical" evidence="6">
    <location>
        <begin position="614"/>
        <end position="636"/>
    </location>
</feature>
<dbReference type="Pfam" id="PF00939">
    <property type="entry name" value="Na_sulph_symp"/>
    <property type="match status" value="1"/>
</dbReference>
<dbReference type="InterPro" id="IPR001898">
    <property type="entry name" value="SLC13A/DASS"/>
</dbReference>
<comment type="subcellular location">
    <subcellularLocation>
        <location evidence="1">Membrane</location>
        <topology evidence="1">Multi-pass membrane protein</topology>
    </subcellularLocation>
</comment>